<reference evidence="16" key="2">
    <citation type="submission" date="2025-08" db="UniProtKB">
        <authorList>
            <consortium name="Ensembl"/>
        </authorList>
    </citation>
    <scope>IDENTIFICATION</scope>
</reference>
<dbReference type="RefSeq" id="XP_007506034.1">
    <property type="nucleotide sequence ID" value="XM_007505972.3"/>
</dbReference>
<dbReference type="GO" id="GO:0030915">
    <property type="term" value="C:Smc5-Smc6 complex"/>
    <property type="evidence" value="ECO:0000318"/>
    <property type="project" value="GO_Central"/>
</dbReference>
<sequence length="1086" mass="125087">MSKRKEDDFPPATDQKRARPGWDSDDDLDFDPIEGTSQGAGGLPSIVSSQEPTGEYGIIESIQLENFMCHASLGPVKFGPSVNFVVGYSGKSTLLTALVVGLGGKSLGTSLKEFVKDGESSANISITLKNKGIDAFKPEVYGELITVHQHINGDGYASYQLKDCTGNVVSNKKAELTAILEHFKIRVDNPVSILPQEMGRQLLRTRNEGERYSFFLKATELEQMREEYSEILERKARSQHQIEQGEEQLEDLKRQGVEIEEHFQTMVTLGKTLEDMKLEMTWAVVSETERQLDDMISNINIGDQCTIILNQELEASKIIFNEALKRYTAIHENIQKLSEEASIIGPQCIQAKEDTIRTDRAYSLALAFYTSALNEYSEIEKVAGQHQSKLEILKSAVEMAELEKQEKISTLKEKIRNFKDQEDSLVEEIKHLHQAIERDDKEHSRVREDVVYVQELLDDDQCQLNRLKDCKNQPLKLFGHQMPALIEALEDAHRQGQFTYKPIGPLGAYLRLRDPEYALAIECCLKGLLFSFFCDNPNDAQILQELIKRFYPLGCKRPQIIVSAFDCELYDVTDRAPYHPEFPTALTALEINDAVVTNSLIDMTGIESVLLIKNNAMARKMVLPHGPPKNCTKVLTACGDEVFQGRYYSCEESRPTYLGDMDMEIHNLEKDMENRMARLSAFQEQVRSLEKDVRENRETIDSHYRHLKEIKINVINITKEIRDLEDEEDSRAISLSVLEDEAQEYNEELKRVREKLKARNQDLESLRKPKLEAEERFEELTLRCNQVSELMESLIEEQNQTVLEVEAKHQSMLHYDCRLKEHLDSLQVKKEEMAMKERELERETAQAIYICPERKIVTKSASVLSREINALKERIQSENYTHRNREDVMRQYQEAKERYLDLDGKVKNLKKLIKTLDKVSTQRYETYQRGRRNLSLQCKLYFDSLVAQWSFCGEMRFDHKNETLAMTVQPSDATSSDLGCLPGDRQSFSNFIFILTLWSVTKSPFRCLDAIDVYMDWDRRKLAMEMILRIASTQNHHQFILLTPQFMRSLLPSPIIEIFQMPDLNKDEEILPLQEVRPEVEDKEAA</sequence>
<keyword evidence="10" id="KW-0233">DNA recombination</keyword>
<keyword evidence="12" id="KW-0539">Nucleus</keyword>
<feature type="coiled-coil region" evidence="13">
    <location>
        <begin position="401"/>
        <end position="428"/>
    </location>
</feature>
<dbReference type="PANTHER" id="PTHR19306">
    <property type="entry name" value="STRUCTURAL MAINTENANCE OF CHROMOSOMES 5,6 SMC5, SMC6"/>
    <property type="match status" value="1"/>
</dbReference>
<comment type="subcellular location">
    <subcellularLocation>
        <location evidence="2">Chromosome</location>
        <location evidence="2">Telomere</location>
    </subcellularLocation>
    <subcellularLocation>
        <location evidence="1">Nucleus</location>
    </subcellularLocation>
</comment>
<evidence type="ECO:0000256" key="11">
    <source>
        <dbReference type="ARBA" id="ARBA00023204"/>
    </source>
</evidence>
<comment type="similarity">
    <text evidence="3">Belongs to the SMC family. SMC6 subfamily.</text>
</comment>
<keyword evidence="5" id="KW-0547">Nucleotide-binding</keyword>
<keyword evidence="9 13" id="KW-0175">Coiled coil</keyword>
<dbReference type="RefSeq" id="XP_007506035.1">
    <property type="nucleotide sequence ID" value="XM_007505973.3"/>
</dbReference>
<keyword evidence="6" id="KW-0227">DNA damage</keyword>
<dbReference type="GO" id="GO:0003684">
    <property type="term" value="F:damaged DNA binding"/>
    <property type="evidence" value="ECO:0000318"/>
    <property type="project" value="GO_Central"/>
</dbReference>
<dbReference type="STRING" id="13616.ENSMODP00000057170"/>
<evidence type="ECO:0000313" key="16">
    <source>
        <dbReference type="Ensembl" id="ENSMODP00000057170.1"/>
    </source>
</evidence>
<keyword evidence="17" id="KW-1185">Reference proteome</keyword>
<keyword evidence="8" id="KW-0779">Telomere</keyword>
<evidence type="ECO:0000256" key="1">
    <source>
        <dbReference type="ARBA" id="ARBA00004123"/>
    </source>
</evidence>
<feature type="compositionally biased region" description="Acidic residues" evidence="14">
    <location>
        <begin position="23"/>
        <end position="32"/>
    </location>
</feature>
<name>A0A5F8HC33_MONDO</name>
<dbReference type="RefSeq" id="XP_056665342.1">
    <property type="nucleotide sequence ID" value="XM_056809364.1"/>
</dbReference>
<evidence type="ECO:0000256" key="3">
    <source>
        <dbReference type="ARBA" id="ARBA00006793"/>
    </source>
</evidence>
<dbReference type="SUPFAM" id="SSF52540">
    <property type="entry name" value="P-loop containing nucleoside triphosphate hydrolases"/>
    <property type="match status" value="1"/>
</dbReference>
<dbReference type="OrthoDB" id="10072614at2759"/>
<dbReference type="GO" id="GO:0005524">
    <property type="term" value="F:ATP binding"/>
    <property type="evidence" value="ECO:0007669"/>
    <property type="project" value="UniProtKB-KW"/>
</dbReference>
<dbReference type="InterPro" id="IPR027417">
    <property type="entry name" value="P-loop_NTPase"/>
</dbReference>
<dbReference type="OMA" id="CMQAKED"/>
<feature type="coiled-coil region" evidence="13">
    <location>
        <begin position="885"/>
        <end position="912"/>
    </location>
</feature>
<evidence type="ECO:0000256" key="4">
    <source>
        <dbReference type="ARBA" id="ARBA00022454"/>
    </source>
</evidence>
<dbReference type="Gene3D" id="3.40.50.300">
    <property type="entry name" value="P-loop containing nucleotide triphosphate hydrolases"/>
    <property type="match status" value="2"/>
</dbReference>
<evidence type="ECO:0000256" key="2">
    <source>
        <dbReference type="ARBA" id="ARBA00004574"/>
    </source>
</evidence>
<evidence type="ECO:0000256" key="6">
    <source>
        <dbReference type="ARBA" id="ARBA00022763"/>
    </source>
</evidence>
<dbReference type="GO" id="GO:0035861">
    <property type="term" value="C:site of double-strand break"/>
    <property type="evidence" value="ECO:0000318"/>
    <property type="project" value="GO_Central"/>
</dbReference>
<evidence type="ECO:0000259" key="15">
    <source>
        <dbReference type="Pfam" id="PF13476"/>
    </source>
</evidence>
<dbReference type="GO" id="GO:0005634">
    <property type="term" value="C:nucleus"/>
    <property type="evidence" value="ECO:0000318"/>
    <property type="project" value="GO_Central"/>
</dbReference>
<feature type="domain" description="Rad50/SbcC-type AAA" evidence="15">
    <location>
        <begin position="61"/>
        <end position="259"/>
    </location>
</feature>
<feature type="coiled-coil region" evidence="13">
    <location>
        <begin position="221"/>
        <end position="262"/>
    </location>
</feature>
<reference evidence="16" key="3">
    <citation type="submission" date="2025-09" db="UniProtKB">
        <authorList>
            <consortium name="Ensembl"/>
        </authorList>
    </citation>
    <scope>IDENTIFICATION</scope>
</reference>
<dbReference type="KEGG" id="mdo:100011747"/>
<keyword evidence="7" id="KW-0067">ATP-binding</keyword>
<keyword evidence="11" id="KW-0234">DNA repair</keyword>
<dbReference type="GO" id="GO:0000781">
    <property type="term" value="C:chromosome, telomeric region"/>
    <property type="evidence" value="ECO:0007669"/>
    <property type="project" value="UniProtKB-SubCell"/>
</dbReference>
<feature type="region of interest" description="Disordered" evidence="14">
    <location>
        <begin position="1"/>
        <end position="47"/>
    </location>
</feature>
<dbReference type="InParanoid" id="A0A5F8HC33"/>
<dbReference type="GeneTree" id="ENSGT00550000074816"/>
<dbReference type="Bgee" id="ENSMODG00000044713">
    <property type="expression patterns" value="Expressed in spinal cord and 17 other cell types or tissues"/>
</dbReference>
<gene>
    <name evidence="16" type="primary">LOC100011747</name>
</gene>
<organism evidence="16 17">
    <name type="scientific">Monodelphis domestica</name>
    <name type="common">Gray short-tailed opossum</name>
    <dbReference type="NCBI Taxonomy" id="13616"/>
    <lineage>
        <taxon>Eukaryota</taxon>
        <taxon>Metazoa</taxon>
        <taxon>Chordata</taxon>
        <taxon>Craniata</taxon>
        <taxon>Vertebrata</taxon>
        <taxon>Euteleostomi</taxon>
        <taxon>Mammalia</taxon>
        <taxon>Metatheria</taxon>
        <taxon>Didelphimorphia</taxon>
        <taxon>Didelphidae</taxon>
        <taxon>Monodelphis</taxon>
    </lineage>
</organism>
<evidence type="ECO:0000313" key="17">
    <source>
        <dbReference type="Proteomes" id="UP000002280"/>
    </source>
</evidence>
<dbReference type="InterPro" id="IPR038729">
    <property type="entry name" value="Rad50/SbcC_AAA"/>
</dbReference>
<dbReference type="AlphaFoldDB" id="A0A5F8HC33"/>
<evidence type="ECO:0000256" key="13">
    <source>
        <dbReference type="SAM" id="Coils"/>
    </source>
</evidence>
<dbReference type="Proteomes" id="UP000002280">
    <property type="component" value="Unplaced"/>
</dbReference>
<dbReference type="Gene3D" id="1.10.287.1490">
    <property type="match status" value="1"/>
</dbReference>
<evidence type="ECO:0000256" key="5">
    <source>
        <dbReference type="ARBA" id="ARBA00022741"/>
    </source>
</evidence>
<evidence type="ECO:0000256" key="7">
    <source>
        <dbReference type="ARBA" id="ARBA00022840"/>
    </source>
</evidence>
<evidence type="ECO:0000256" key="14">
    <source>
        <dbReference type="SAM" id="MobiDB-lite"/>
    </source>
</evidence>
<dbReference type="Ensembl" id="ENSMODT00000083666.1">
    <property type="protein sequence ID" value="ENSMODP00000057170.1"/>
    <property type="gene ID" value="ENSMODG00000044713.1"/>
</dbReference>
<dbReference type="PANTHER" id="PTHR19306:SF6">
    <property type="entry name" value="STRUCTURAL MAINTENANCE OF CHROMOSOMES PROTEIN 6"/>
    <property type="match status" value="1"/>
</dbReference>
<dbReference type="RefSeq" id="XP_007506033.1">
    <property type="nucleotide sequence ID" value="XM_007505971.3"/>
</dbReference>
<protein>
    <submittedName>
        <fullName evidence="16">Structural maintenance of chromosomes protein 6</fullName>
    </submittedName>
</protein>
<dbReference type="RefSeq" id="XP_016282615.1">
    <property type="nucleotide sequence ID" value="XM_016427129.2"/>
</dbReference>
<evidence type="ECO:0000256" key="12">
    <source>
        <dbReference type="ARBA" id="ARBA00023242"/>
    </source>
</evidence>
<feature type="compositionally biased region" description="Basic and acidic residues" evidence="14">
    <location>
        <begin position="1"/>
        <end position="22"/>
    </location>
</feature>
<evidence type="ECO:0000256" key="8">
    <source>
        <dbReference type="ARBA" id="ARBA00022895"/>
    </source>
</evidence>
<dbReference type="RefSeq" id="XP_056665343.1">
    <property type="nucleotide sequence ID" value="XM_056809365.1"/>
</dbReference>
<dbReference type="GeneID" id="100011747"/>
<feature type="coiled-coil region" evidence="13">
    <location>
        <begin position="665"/>
        <end position="846"/>
    </location>
</feature>
<dbReference type="Pfam" id="PF13476">
    <property type="entry name" value="AAA_23"/>
    <property type="match status" value="1"/>
</dbReference>
<evidence type="ECO:0000256" key="10">
    <source>
        <dbReference type="ARBA" id="ARBA00023172"/>
    </source>
</evidence>
<reference evidence="16" key="1">
    <citation type="journal article" date="2007" name="Nature">
        <title>Genome of the marsupial Monodelphis domestica reveals innovation in non-coding sequences.</title>
        <authorList>
            <person name="Mikkelsen T.S."/>
            <person name="Wakefield M.J."/>
            <person name="Aken B."/>
            <person name="Amemiya C.T."/>
            <person name="Chang J.L."/>
            <person name="Duke S."/>
            <person name="Garber M."/>
            <person name="Gentles A.J."/>
            <person name="Goodstadt L."/>
            <person name="Heger A."/>
            <person name="Jurka J."/>
            <person name="Kamal M."/>
            <person name="Mauceli E."/>
            <person name="Searle S.M."/>
            <person name="Sharpe T."/>
            <person name="Baker M.L."/>
            <person name="Batzer M.A."/>
            <person name="Benos P.V."/>
            <person name="Belov K."/>
            <person name="Clamp M."/>
            <person name="Cook A."/>
            <person name="Cuff J."/>
            <person name="Das R."/>
            <person name="Davidow L."/>
            <person name="Deakin J.E."/>
            <person name="Fazzari M.J."/>
            <person name="Glass J.L."/>
            <person name="Grabherr M."/>
            <person name="Greally J.M."/>
            <person name="Gu W."/>
            <person name="Hore T.A."/>
            <person name="Huttley G.A."/>
            <person name="Kleber M."/>
            <person name="Jirtle R.L."/>
            <person name="Koina E."/>
            <person name="Lee J.T."/>
            <person name="Mahony S."/>
            <person name="Marra M.A."/>
            <person name="Miller R.D."/>
            <person name="Nicholls R.D."/>
            <person name="Oda M."/>
            <person name="Papenfuss A.T."/>
            <person name="Parra Z.E."/>
            <person name="Pollock D.D."/>
            <person name="Ray D.A."/>
            <person name="Schein J.E."/>
            <person name="Speed T.P."/>
            <person name="Thompson K."/>
            <person name="VandeBerg J.L."/>
            <person name="Wade C.M."/>
            <person name="Walker J.A."/>
            <person name="Waters P.D."/>
            <person name="Webber C."/>
            <person name="Weidman J.R."/>
            <person name="Xie X."/>
            <person name="Zody M.C."/>
            <person name="Baldwin J."/>
            <person name="Abdouelleil A."/>
            <person name="Abdulkadir J."/>
            <person name="Abebe A."/>
            <person name="Abera B."/>
            <person name="Abreu J."/>
            <person name="Acer S.C."/>
            <person name="Aftuck L."/>
            <person name="Alexander A."/>
            <person name="An P."/>
            <person name="Anderson E."/>
            <person name="Anderson S."/>
            <person name="Arachi H."/>
            <person name="Azer M."/>
            <person name="Bachantsang P."/>
            <person name="Barry A."/>
            <person name="Bayul T."/>
            <person name="Berlin A."/>
            <person name="Bessette D."/>
            <person name="Bloom T."/>
            <person name="Bloom T."/>
            <person name="Boguslavskiy L."/>
            <person name="Bonnet C."/>
            <person name="Boukhgalter B."/>
            <person name="Bourzgui I."/>
            <person name="Brown A."/>
            <person name="Cahill P."/>
            <person name="Channer S."/>
            <person name="Cheshatsang Y."/>
            <person name="Chuda L."/>
            <person name="Citroen M."/>
            <person name="Collymore A."/>
            <person name="Cooke P."/>
            <person name="Costello M."/>
            <person name="D'Aco K."/>
            <person name="Daza R."/>
            <person name="De Haan G."/>
            <person name="DeGray S."/>
            <person name="DeMaso C."/>
            <person name="Dhargay N."/>
            <person name="Dooley K."/>
            <person name="Dooley E."/>
            <person name="Doricent M."/>
            <person name="Dorje P."/>
            <person name="Dorjee K."/>
            <person name="Dupes A."/>
            <person name="Elong R."/>
            <person name="Falk J."/>
            <person name="Farina A."/>
            <person name="Faro S."/>
            <person name="Ferguson D."/>
            <person name="Fisher S."/>
            <person name="Foley C.D."/>
            <person name="Franke A."/>
            <person name="Friedrich D."/>
            <person name="Gadbois L."/>
            <person name="Gearin G."/>
            <person name="Gearin C.R."/>
            <person name="Giannoukos G."/>
            <person name="Goode T."/>
            <person name="Graham J."/>
            <person name="Grandbois E."/>
            <person name="Grewal S."/>
            <person name="Gyaltsen K."/>
            <person name="Hafez N."/>
            <person name="Hagos B."/>
            <person name="Hall J."/>
            <person name="Henson C."/>
            <person name="Hollinger A."/>
            <person name="Honan T."/>
            <person name="Huard M.D."/>
            <person name="Hughes L."/>
            <person name="Hurhula B."/>
            <person name="Husby M.E."/>
            <person name="Kamat A."/>
            <person name="Kanga B."/>
            <person name="Kashin S."/>
            <person name="Khazanovich D."/>
            <person name="Kisner P."/>
            <person name="Lance K."/>
            <person name="Lara M."/>
            <person name="Lee W."/>
            <person name="Lennon N."/>
            <person name="Letendre F."/>
            <person name="LeVine R."/>
            <person name="Lipovsky A."/>
            <person name="Liu X."/>
            <person name="Liu J."/>
            <person name="Liu S."/>
            <person name="Lokyitsang T."/>
            <person name="Lokyitsang Y."/>
            <person name="Lubonja R."/>
            <person name="Lui A."/>
            <person name="MacDonald P."/>
            <person name="Magnisalis V."/>
            <person name="Maru K."/>
            <person name="Matthews C."/>
            <person name="McCusker W."/>
            <person name="McDonough S."/>
            <person name="Mehta T."/>
            <person name="Meldrim J."/>
            <person name="Meneus L."/>
            <person name="Mihai O."/>
            <person name="Mihalev A."/>
            <person name="Mihova T."/>
            <person name="Mittelman R."/>
            <person name="Mlenga V."/>
            <person name="Montmayeur A."/>
            <person name="Mulrain L."/>
            <person name="Navidi A."/>
            <person name="Naylor J."/>
            <person name="Negash T."/>
            <person name="Nguyen T."/>
            <person name="Nguyen N."/>
            <person name="Nicol R."/>
            <person name="Norbu C."/>
            <person name="Norbu N."/>
            <person name="Novod N."/>
            <person name="O'Neill B."/>
            <person name="Osman S."/>
            <person name="Markiewicz E."/>
            <person name="Oyono O.L."/>
            <person name="Patti C."/>
            <person name="Phunkhang P."/>
            <person name="Pierre F."/>
            <person name="Priest M."/>
            <person name="Raghuraman S."/>
            <person name="Rege F."/>
            <person name="Reyes R."/>
            <person name="Rise C."/>
            <person name="Rogov P."/>
            <person name="Ross K."/>
            <person name="Ryan E."/>
            <person name="Settipalli S."/>
            <person name="Shea T."/>
            <person name="Sherpa N."/>
            <person name="Shi L."/>
            <person name="Shih D."/>
            <person name="Sparrow T."/>
            <person name="Spaulding J."/>
            <person name="Stalker J."/>
            <person name="Stange-Thomann N."/>
            <person name="Stavropoulos S."/>
            <person name="Stone C."/>
            <person name="Strader C."/>
            <person name="Tesfaye S."/>
            <person name="Thomson T."/>
            <person name="Thoulutsang Y."/>
            <person name="Thoulutsang D."/>
            <person name="Topham K."/>
            <person name="Topping I."/>
            <person name="Tsamla T."/>
            <person name="Vassiliev H."/>
            <person name="Vo A."/>
            <person name="Wangchuk T."/>
            <person name="Wangdi T."/>
            <person name="Weiand M."/>
            <person name="Wilkinson J."/>
            <person name="Wilson A."/>
            <person name="Yadav S."/>
            <person name="Young G."/>
            <person name="Yu Q."/>
            <person name="Zembek L."/>
            <person name="Zhong D."/>
            <person name="Zimmer A."/>
            <person name="Zwirko Z."/>
            <person name="Jaffe D.B."/>
            <person name="Alvarez P."/>
            <person name="Brockman W."/>
            <person name="Butler J."/>
            <person name="Chin C."/>
            <person name="Gnerre S."/>
            <person name="MacCallum I."/>
            <person name="Graves J.A."/>
            <person name="Ponting C.P."/>
            <person name="Breen M."/>
            <person name="Samollow P.B."/>
            <person name="Lander E.S."/>
            <person name="Lindblad-Toh K."/>
        </authorList>
    </citation>
    <scope>NUCLEOTIDE SEQUENCE [LARGE SCALE GENOMIC DNA]</scope>
</reference>
<evidence type="ECO:0000256" key="9">
    <source>
        <dbReference type="ARBA" id="ARBA00023054"/>
    </source>
</evidence>
<proteinExistence type="inferred from homology"/>
<accession>A0A5F8HC33</accession>
<keyword evidence="4" id="KW-0158">Chromosome</keyword>
<dbReference type="GO" id="GO:0000724">
    <property type="term" value="P:double-strand break repair via homologous recombination"/>
    <property type="evidence" value="ECO:0000318"/>
    <property type="project" value="GO_Central"/>
</dbReference>
<dbReference type="GO" id="GO:0016887">
    <property type="term" value="F:ATP hydrolysis activity"/>
    <property type="evidence" value="ECO:0007669"/>
    <property type="project" value="InterPro"/>
</dbReference>
<dbReference type="GO" id="GO:0003697">
    <property type="term" value="F:single-stranded DNA binding"/>
    <property type="evidence" value="ECO:0000318"/>
    <property type="project" value="GO_Central"/>
</dbReference>